<dbReference type="InterPro" id="IPR019776">
    <property type="entry name" value="Flagellar_basal_body_rod_CS"/>
</dbReference>
<keyword evidence="11" id="KW-0282">Flagellum</keyword>
<evidence type="ECO:0000313" key="13">
    <source>
        <dbReference type="Proteomes" id="UP000236449"/>
    </source>
</evidence>
<comment type="similarity">
    <text evidence="2 5">Belongs to the flagella basal body rod proteins family.</text>
</comment>
<evidence type="ECO:0000313" key="11">
    <source>
        <dbReference type="EMBL" id="PNI06393.1"/>
    </source>
</evidence>
<dbReference type="PANTHER" id="PTHR30435">
    <property type="entry name" value="FLAGELLAR PROTEIN"/>
    <property type="match status" value="1"/>
</dbReference>
<name>A0A2J8I791_VIBDI</name>
<feature type="domain" description="Flagellar basal body rod protein N-terminal" evidence="6">
    <location>
        <begin position="3"/>
        <end position="33"/>
    </location>
</feature>
<dbReference type="Pfam" id="PF22692">
    <property type="entry name" value="LlgE_F_G_D1"/>
    <property type="match status" value="1"/>
</dbReference>
<dbReference type="NCBIfam" id="TIGR03506">
    <property type="entry name" value="FlgEFG_subfam"/>
    <property type="match status" value="1"/>
</dbReference>
<evidence type="ECO:0000313" key="14">
    <source>
        <dbReference type="Proteomes" id="UP000236547"/>
    </source>
</evidence>
<dbReference type="RefSeq" id="WP_102962645.1">
    <property type="nucleotide sequence ID" value="NZ_JAPWHJ010000006.1"/>
</dbReference>
<dbReference type="GO" id="GO:0005829">
    <property type="term" value="C:cytosol"/>
    <property type="evidence" value="ECO:0007669"/>
    <property type="project" value="TreeGrafter"/>
</dbReference>
<evidence type="ECO:0000256" key="3">
    <source>
        <dbReference type="ARBA" id="ARBA00019015"/>
    </source>
</evidence>
<evidence type="ECO:0000313" key="10">
    <source>
        <dbReference type="EMBL" id="PNH99209.1"/>
    </source>
</evidence>
<keyword evidence="14" id="KW-1185">Reference proteome</keyword>
<dbReference type="Pfam" id="PF00460">
    <property type="entry name" value="Flg_bb_rod"/>
    <property type="match status" value="1"/>
</dbReference>
<feature type="domain" description="Flagellar hook protein FlgE D2" evidence="8">
    <location>
        <begin position="155"/>
        <end position="279"/>
    </location>
</feature>
<feature type="domain" description="Flagellar basal-body/hook protein C-terminal" evidence="7">
    <location>
        <begin position="353"/>
        <end position="395"/>
    </location>
</feature>
<keyword evidence="11" id="KW-0966">Cell projection</keyword>
<protein>
    <recommendedName>
        <fullName evidence="3 5">Flagellar hook protein FlgE</fullName>
    </recommendedName>
</protein>
<dbReference type="EMBL" id="POSK01000002">
    <property type="protein sequence ID" value="PNI06393.1"/>
    <property type="molecule type" value="Genomic_DNA"/>
</dbReference>
<comment type="function">
    <text evidence="5">A flexible structure which links the flagellar filament to the drive apparatus in the basal body.</text>
</comment>
<evidence type="ECO:0000259" key="9">
    <source>
        <dbReference type="Pfam" id="PF22692"/>
    </source>
</evidence>
<dbReference type="GO" id="GO:0009424">
    <property type="term" value="C:bacterial-type flagellum hook"/>
    <property type="evidence" value="ECO:0007669"/>
    <property type="project" value="TreeGrafter"/>
</dbReference>
<reference evidence="12 15" key="2">
    <citation type="submission" date="2018-06" db="EMBL/GenBank/DDBJ databases">
        <title>Freshwater and sediment microbial communities from various areas in North America, analyzing microbe dynamics in response to fracking.</title>
        <authorList>
            <person name="Lamendella R."/>
        </authorList>
    </citation>
    <scope>NUCLEOTIDE SEQUENCE [LARGE SCALE GENOMIC DNA]</scope>
    <source>
        <strain evidence="12 15">99A</strain>
    </source>
</reference>
<dbReference type="GO" id="GO:0071978">
    <property type="term" value="P:bacterial-type flagellum-dependent swarming motility"/>
    <property type="evidence" value="ECO:0007669"/>
    <property type="project" value="TreeGrafter"/>
</dbReference>
<dbReference type="EMBL" id="POSM01000032">
    <property type="protein sequence ID" value="PNH99209.1"/>
    <property type="molecule type" value="Genomic_DNA"/>
</dbReference>
<dbReference type="InterPro" id="IPR037925">
    <property type="entry name" value="FlgE/F/G-like"/>
</dbReference>
<evidence type="ECO:0000256" key="2">
    <source>
        <dbReference type="ARBA" id="ARBA00009677"/>
    </source>
</evidence>
<keyword evidence="11" id="KW-0969">Cilium</keyword>
<dbReference type="InterPro" id="IPR010930">
    <property type="entry name" value="Flg_bb/hook_C_dom"/>
</dbReference>
<evidence type="ECO:0000256" key="5">
    <source>
        <dbReference type="RuleBase" id="RU362116"/>
    </source>
</evidence>
<feature type="domain" description="Flagellar hook protein FlgE/F/G-like D1" evidence="9">
    <location>
        <begin position="76"/>
        <end position="134"/>
    </location>
</feature>
<dbReference type="Proteomes" id="UP000248729">
    <property type="component" value="Unassembled WGS sequence"/>
</dbReference>
<evidence type="ECO:0000256" key="1">
    <source>
        <dbReference type="ARBA" id="ARBA00004117"/>
    </source>
</evidence>
<dbReference type="Proteomes" id="UP000236547">
    <property type="component" value="Unassembled WGS sequence"/>
</dbReference>
<dbReference type="InterPro" id="IPR053967">
    <property type="entry name" value="LlgE_F_G-like_D1"/>
</dbReference>
<dbReference type="EMBL" id="QLTR01000040">
    <property type="protein sequence ID" value="RAS57010.1"/>
    <property type="molecule type" value="Genomic_DNA"/>
</dbReference>
<keyword evidence="4 5" id="KW-0975">Bacterial flagellum</keyword>
<gene>
    <name evidence="11" type="primary">flgE</name>
    <name evidence="11" type="ORF">C1N32_05205</name>
    <name evidence="10" type="ORF">C1O25_17805</name>
    <name evidence="12" type="ORF">DET48_14018</name>
</gene>
<dbReference type="Pfam" id="PF07559">
    <property type="entry name" value="FlgE_D2"/>
    <property type="match status" value="1"/>
</dbReference>
<dbReference type="SUPFAM" id="SSF117143">
    <property type="entry name" value="Flagellar hook protein flgE"/>
    <property type="match status" value="1"/>
</dbReference>
<dbReference type="Proteomes" id="UP000236449">
    <property type="component" value="Unassembled WGS sequence"/>
</dbReference>
<dbReference type="InterPro" id="IPR037058">
    <property type="entry name" value="Falgellar_hook_FlgE_sf"/>
</dbReference>
<dbReference type="NCBIfam" id="NF005286">
    <property type="entry name" value="PRK06803.1"/>
    <property type="match status" value="1"/>
</dbReference>
<evidence type="ECO:0000259" key="8">
    <source>
        <dbReference type="Pfam" id="PF07559"/>
    </source>
</evidence>
<evidence type="ECO:0000259" key="7">
    <source>
        <dbReference type="Pfam" id="PF06429"/>
    </source>
</evidence>
<dbReference type="OrthoDB" id="8578401at2"/>
<dbReference type="AlphaFoldDB" id="A0A2J8I791"/>
<accession>A0A2J8I791</accession>
<organism evidence="11 13">
    <name type="scientific">Vibrio diazotrophicus</name>
    <dbReference type="NCBI Taxonomy" id="685"/>
    <lineage>
        <taxon>Bacteria</taxon>
        <taxon>Pseudomonadati</taxon>
        <taxon>Pseudomonadota</taxon>
        <taxon>Gammaproteobacteria</taxon>
        <taxon>Vibrionales</taxon>
        <taxon>Vibrionaceae</taxon>
        <taxon>Vibrio</taxon>
    </lineage>
</organism>
<dbReference type="GO" id="GO:0009425">
    <property type="term" value="C:bacterial-type flagellum basal body"/>
    <property type="evidence" value="ECO:0007669"/>
    <property type="project" value="UniProtKB-SubCell"/>
</dbReference>
<dbReference type="InterPro" id="IPR011491">
    <property type="entry name" value="FlgE_D2"/>
</dbReference>
<dbReference type="InterPro" id="IPR020013">
    <property type="entry name" value="Flagellar_FlgE/F/G"/>
</dbReference>
<evidence type="ECO:0000313" key="12">
    <source>
        <dbReference type="EMBL" id="RAS57010.1"/>
    </source>
</evidence>
<dbReference type="NCBIfam" id="NF004238">
    <property type="entry name" value="PRK05682.1-1"/>
    <property type="match status" value="1"/>
</dbReference>
<dbReference type="Gene3D" id="2.60.98.20">
    <property type="entry name" value="Flagellar hook protein FlgE"/>
    <property type="match status" value="1"/>
</dbReference>
<comment type="subcellular location">
    <subcellularLocation>
        <location evidence="1 5">Bacterial flagellum basal body</location>
    </subcellularLocation>
</comment>
<dbReference type="Pfam" id="PF06429">
    <property type="entry name" value="Flg_bbr_C"/>
    <property type="match status" value="1"/>
</dbReference>
<reference evidence="13 14" key="1">
    <citation type="submission" date="2018-01" db="EMBL/GenBank/DDBJ databases">
        <title>Draft genome sequences of six Vibrio diazotrophicus strains isolated from deep-sea sediments of the Baltic Sea.</title>
        <authorList>
            <person name="Castillo D."/>
            <person name="Vandieken V."/>
            <person name="Chiang O."/>
            <person name="Middelboe M."/>
        </authorList>
    </citation>
    <scope>NUCLEOTIDE SEQUENCE [LARGE SCALE GENOMIC DNA]</scope>
    <source>
        <strain evidence="11 13">60.27F</strain>
        <strain evidence="10 14">65.10M</strain>
    </source>
</reference>
<evidence type="ECO:0000259" key="6">
    <source>
        <dbReference type="Pfam" id="PF00460"/>
    </source>
</evidence>
<evidence type="ECO:0000313" key="15">
    <source>
        <dbReference type="Proteomes" id="UP000248729"/>
    </source>
</evidence>
<dbReference type="PANTHER" id="PTHR30435:SF1">
    <property type="entry name" value="FLAGELLAR HOOK PROTEIN FLGE"/>
    <property type="match status" value="1"/>
</dbReference>
<dbReference type="PROSITE" id="PS00588">
    <property type="entry name" value="FLAGELLA_BB_ROD"/>
    <property type="match status" value="1"/>
</dbReference>
<comment type="caution">
    <text evidence="11">The sequence shown here is derived from an EMBL/GenBank/DDBJ whole genome shotgun (WGS) entry which is preliminary data.</text>
</comment>
<evidence type="ECO:0000256" key="4">
    <source>
        <dbReference type="ARBA" id="ARBA00023143"/>
    </source>
</evidence>
<dbReference type="InterPro" id="IPR001444">
    <property type="entry name" value="Flag_bb_rod_N"/>
</dbReference>
<sequence>MSFNIALSGLNASNQELNTISNNIANSSTTGFKESRTEFGSVYNGGQAGGVQVNGISQNFDSLGSIAGTGRSLDMALTGGGFFVIQEGNGQMSYTRNGAFSMDANGYIVSNTGGSLQGYQVDGNNNLLEGSVGNLKIDSASLPAKATDSMTFTSNLDSRSEVVDTATYPFDPSDSNSYTNSYTTPVYDSLGNEHTLTQYFVKTADNEWSIHSVVDGDTTNVITESPVTFDTTGKLTSNPSYTVTANAAGANPLDITIDISKLSQYGSDFVVSQNSANGYTAGDFADIRIESNGMVYATYSNGQSLLQGQLVLANFTAPQELLQTSNTSWTQTFASGNPVYGVPGTGQFGELASGALESSNVDLTSELVSLMTAQRNYQANTKTISTSDQLMQSLFNAV</sequence>
<proteinExistence type="inferred from homology"/>